<dbReference type="InterPro" id="IPR019734">
    <property type="entry name" value="TPR_rpt"/>
</dbReference>
<evidence type="ECO:0000313" key="4">
    <source>
        <dbReference type="Proteomes" id="UP000036520"/>
    </source>
</evidence>
<dbReference type="SUPFAM" id="SSF48452">
    <property type="entry name" value="TPR-like"/>
    <property type="match status" value="1"/>
</dbReference>
<accession>A0A0H4P8L7</accession>
<keyword evidence="4" id="KW-1185">Reference proteome</keyword>
<dbReference type="InterPro" id="IPR011990">
    <property type="entry name" value="TPR-like_helical_dom_sf"/>
</dbReference>
<keyword evidence="1" id="KW-0802">TPR repeat</keyword>
<evidence type="ECO:0000256" key="1">
    <source>
        <dbReference type="PROSITE-ProRule" id="PRU00339"/>
    </source>
</evidence>
<dbReference type="Pfam" id="PF13181">
    <property type="entry name" value="TPR_8"/>
    <property type="match status" value="1"/>
</dbReference>
<feature type="signal peptide" evidence="2">
    <location>
        <begin position="1"/>
        <end position="26"/>
    </location>
</feature>
<reference evidence="3 4" key="1">
    <citation type="submission" date="2015-07" db="EMBL/GenBank/DDBJ databases">
        <authorList>
            <person name="Kim K.M."/>
        </authorList>
    </citation>
    <scope>NUCLEOTIDE SEQUENCE [LARGE SCALE GENOMIC DNA]</scope>
    <source>
        <strain evidence="3 4">KCTC 12363</strain>
    </source>
</reference>
<sequence>MMLTNMKIKIAIIGCLSFLMVGLVQAQDGWNWPEDKEMEAKARELNAAYNDYLNSEDFLKAKGPLNWLLNNAPDLNEALYINGVKVYEGAADQATDKAEISVYQDSVLTIYDLRKKLYDNEPKWIANKAYYAYKFYKGDKDKVSIATDLFEKTIEIDGTLAPFTLYRAYFDAIYRNFAYNKAYTPDEVISKYEFIMGKLDEEEAKGGDVASSRNTLDQLLNAMDIINCEFIENNMGPKLAEDPTNLKLAKQIFQYAIKEKCTSSEIFLKALETIDNDNPTFTTSQVRGMRYMQNQDYAKAGELFEKALSLASTDEERAEIHWDLAKVHANLGSRGQARSSALKAAELNEELKSDAYSFVGGLIMASSNACKGGQSRVKDYSIFIAAYNAYAVAGDSKGMANAKARFPSKEELFTEGFQVGQTINTGCWVGQTVTLATRD</sequence>
<dbReference type="AlphaFoldDB" id="A0A0H4P8L7"/>
<keyword evidence="2" id="KW-0732">Signal</keyword>
<dbReference type="EMBL" id="CP012040">
    <property type="protein sequence ID" value="AKP50474.1"/>
    <property type="molecule type" value="Genomic_DNA"/>
</dbReference>
<evidence type="ECO:0000313" key="3">
    <source>
        <dbReference type="EMBL" id="AKP50474.1"/>
    </source>
</evidence>
<dbReference type="PROSITE" id="PS50005">
    <property type="entry name" value="TPR"/>
    <property type="match status" value="1"/>
</dbReference>
<protein>
    <submittedName>
        <fullName evidence="3">Uncharacterized protein</fullName>
    </submittedName>
</protein>
<dbReference type="Proteomes" id="UP000036520">
    <property type="component" value="Chromosome"/>
</dbReference>
<dbReference type="Gene3D" id="1.25.40.10">
    <property type="entry name" value="Tetratricopeptide repeat domain"/>
    <property type="match status" value="1"/>
</dbReference>
<dbReference type="OrthoDB" id="1490653at2"/>
<dbReference type="RefSeq" id="WP_084011644.1">
    <property type="nucleotide sequence ID" value="NZ_CAXBGM010000053.1"/>
</dbReference>
<feature type="repeat" description="TPR" evidence="1">
    <location>
        <begin position="281"/>
        <end position="314"/>
    </location>
</feature>
<feature type="chain" id="PRO_5005207859" evidence="2">
    <location>
        <begin position="27"/>
        <end position="439"/>
    </location>
</feature>
<dbReference type="STRING" id="320787.CA2015_1020"/>
<name>A0A0H4P8L7_9BACT</name>
<evidence type="ECO:0000256" key="2">
    <source>
        <dbReference type="SAM" id="SignalP"/>
    </source>
</evidence>
<gene>
    <name evidence="3" type="ORF">CA2015_1020</name>
</gene>
<proteinExistence type="predicted"/>
<organism evidence="3 4">
    <name type="scientific">Cyclobacterium amurskyense</name>
    <dbReference type="NCBI Taxonomy" id="320787"/>
    <lineage>
        <taxon>Bacteria</taxon>
        <taxon>Pseudomonadati</taxon>
        <taxon>Bacteroidota</taxon>
        <taxon>Cytophagia</taxon>
        <taxon>Cytophagales</taxon>
        <taxon>Cyclobacteriaceae</taxon>
        <taxon>Cyclobacterium</taxon>
    </lineage>
</organism>
<dbReference type="KEGG" id="camu:CA2015_1020"/>